<feature type="compositionally biased region" description="Polar residues" evidence="1">
    <location>
        <begin position="449"/>
        <end position="467"/>
    </location>
</feature>
<accession>A0A087SS32</accession>
<reference evidence="2 3" key="1">
    <citation type="journal article" date="2014" name="BMC Genomics">
        <title>Oil accumulation mechanisms of the oleaginous microalga Chlorella protothecoides revealed through its genome, transcriptomes, and proteomes.</title>
        <authorList>
            <person name="Gao C."/>
            <person name="Wang Y."/>
            <person name="Shen Y."/>
            <person name="Yan D."/>
            <person name="He X."/>
            <person name="Dai J."/>
            <person name="Wu Q."/>
        </authorList>
    </citation>
    <scope>NUCLEOTIDE SEQUENCE [LARGE SCALE GENOMIC DNA]</scope>
    <source>
        <strain evidence="2 3">0710</strain>
    </source>
</reference>
<evidence type="ECO:0000313" key="3">
    <source>
        <dbReference type="Proteomes" id="UP000028924"/>
    </source>
</evidence>
<feature type="region of interest" description="Disordered" evidence="1">
    <location>
        <begin position="438"/>
        <end position="467"/>
    </location>
</feature>
<dbReference type="STRING" id="3075.A0A087SS32"/>
<dbReference type="GeneID" id="23611668"/>
<proteinExistence type="predicted"/>
<gene>
    <name evidence="2" type="ORF">F751_0277</name>
</gene>
<dbReference type="RefSeq" id="XP_011401570.1">
    <property type="nucleotide sequence ID" value="XM_011403268.1"/>
</dbReference>
<feature type="region of interest" description="Disordered" evidence="1">
    <location>
        <begin position="83"/>
        <end position="121"/>
    </location>
</feature>
<dbReference type="Proteomes" id="UP000028924">
    <property type="component" value="Unassembled WGS sequence"/>
</dbReference>
<feature type="region of interest" description="Disordered" evidence="1">
    <location>
        <begin position="203"/>
        <end position="237"/>
    </location>
</feature>
<evidence type="ECO:0000313" key="2">
    <source>
        <dbReference type="EMBL" id="KFM28536.1"/>
    </source>
</evidence>
<organism evidence="2 3">
    <name type="scientific">Auxenochlorella protothecoides</name>
    <name type="common">Green microalga</name>
    <name type="synonym">Chlorella protothecoides</name>
    <dbReference type="NCBI Taxonomy" id="3075"/>
    <lineage>
        <taxon>Eukaryota</taxon>
        <taxon>Viridiplantae</taxon>
        <taxon>Chlorophyta</taxon>
        <taxon>core chlorophytes</taxon>
        <taxon>Trebouxiophyceae</taxon>
        <taxon>Chlorellales</taxon>
        <taxon>Chlorellaceae</taxon>
        <taxon>Auxenochlorella</taxon>
    </lineage>
</organism>
<dbReference type="KEGG" id="apro:F751_0277"/>
<dbReference type="AlphaFoldDB" id="A0A087SS32"/>
<feature type="region of interest" description="Disordered" evidence="1">
    <location>
        <begin position="1"/>
        <end position="29"/>
    </location>
</feature>
<dbReference type="EMBL" id="KL662173">
    <property type="protein sequence ID" value="KFM28536.1"/>
    <property type="molecule type" value="Genomic_DNA"/>
</dbReference>
<name>A0A087SS32_AUXPR</name>
<sequence length="722" mass="68650">MEDDAGFGKASRLRRHRAGLGASATPYARNKPVAAPTALAHQPLLDNADGRSRLGTVLRAPLKAAAYVLTRVPLIGGYFGENSKAASPAAASPQENGGEPGEDMAASPTPTEAEASLAGFAGGAPPRPRLAFADVNATPYDDVLALLRAGPLASGSPAPGALGSARPARAQIASLSDPLGLPRATTETARRILATLDALDASLTPGSKGAGEGDEEALRAPPPSTSLNADGGLDEAGEARPQSCVAFGGISFQPEANGAVAGPVYEFGRSRDAATERQVAAVVAAVGPAAAASTVPIFEFGVGDAGRKARAPPSNAAAAKAAAKAAEKAIEEQTRPAAGSGVPAAFSFGAPAASAGASSTSLVPAFKFGAAAGTEAAAKAGTEAAFSFGAAPSTASPATDKVAEAAPATSGSGGWGEALLKANKAASEAATAAVAKEIEESQGGGAHPATTTGFGSAPATSSAAGNTAPQAAVPFGASAGSAPAFGLFGASAPGAAPSAAEPAPFVFGAASAAASTEAVTSAPATSAALFGAGAAAPAAASASAGLGGLPSTTFGTAPSSASTFSFGGAAATPAAEGAAAAASAPAPLFGAPSAGASVAAPGSFAFGAVATPAASSSTPTFGAGRTSSAPAADPGHTTFAFSAGGASSPALPAAFTFGAGGTSAPASSAAAPQAGFGRHQRLARLHPEIEGVVHLLDGGESGEGERRRGGVGLPDDEAAQVV</sequence>
<feature type="region of interest" description="Disordered" evidence="1">
    <location>
        <begin position="697"/>
        <end position="722"/>
    </location>
</feature>
<protein>
    <submittedName>
        <fullName evidence="2">Uncharacterized protein</fullName>
    </submittedName>
</protein>
<evidence type="ECO:0000256" key="1">
    <source>
        <dbReference type="SAM" id="MobiDB-lite"/>
    </source>
</evidence>
<keyword evidence="3" id="KW-1185">Reference proteome</keyword>